<dbReference type="InterPro" id="IPR003961">
    <property type="entry name" value="FN3_dom"/>
</dbReference>
<feature type="transmembrane region" description="Helical" evidence="4">
    <location>
        <begin position="1189"/>
        <end position="1210"/>
    </location>
</feature>
<dbReference type="InterPro" id="IPR000884">
    <property type="entry name" value="TSP1_rpt"/>
</dbReference>
<keyword evidence="4" id="KW-0812">Transmembrane</keyword>
<organism evidence="7 8">
    <name type="scientific">Clytia hemisphaerica</name>
    <dbReference type="NCBI Taxonomy" id="252671"/>
    <lineage>
        <taxon>Eukaryota</taxon>
        <taxon>Metazoa</taxon>
        <taxon>Cnidaria</taxon>
        <taxon>Hydrozoa</taxon>
        <taxon>Hydroidolina</taxon>
        <taxon>Leptothecata</taxon>
        <taxon>Obeliida</taxon>
        <taxon>Clytiidae</taxon>
        <taxon>Clytia</taxon>
    </lineage>
</organism>
<name>A0A7M5TT97_9CNID</name>
<dbReference type="InterPro" id="IPR013783">
    <property type="entry name" value="Ig-like_fold"/>
</dbReference>
<dbReference type="PANTHER" id="PTHR46957:SF3">
    <property type="entry name" value="CYTOKINE RECEPTOR"/>
    <property type="match status" value="1"/>
</dbReference>
<dbReference type="GO" id="GO:0016020">
    <property type="term" value="C:membrane"/>
    <property type="evidence" value="ECO:0007669"/>
    <property type="project" value="UniProtKB-SubCell"/>
</dbReference>
<dbReference type="SMART" id="SM00060">
    <property type="entry name" value="FN3"/>
    <property type="match status" value="3"/>
</dbReference>
<keyword evidence="4" id="KW-1133">Transmembrane helix</keyword>
<evidence type="ECO:0000256" key="2">
    <source>
        <dbReference type="ARBA" id="ARBA00023157"/>
    </source>
</evidence>
<keyword evidence="2" id="KW-1015">Disulfide bond</keyword>
<dbReference type="GeneID" id="136800665"/>
<feature type="domain" description="Fibronectin type-III" evidence="6">
    <location>
        <begin position="767"/>
        <end position="860"/>
    </location>
</feature>
<dbReference type="SUPFAM" id="SSF81324">
    <property type="entry name" value="Voltage-gated potassium channels"/>
    <property type="match status" value="1"/>
</dbReference>
<feature type="domain" description="Fibronectin type-III" evidence="6">
    <location>
        <begin position="865"/>
        <end position="960"/>
    </location>
</feature>
<dbReference type="SUPFAM" id="SSF49265">
    <property type="entry name" value="Fibronectin type III"/>
    <property type="match status" value="2"/>
</dbReference>
<dbReference type="PROSITE" id="PS50853">
    <property type="entry name" value="FN3"/>
    <property type="match status" value="3"/>
</dbReference>
<dbReference type="Gene3D" id="2.20.100.10">
    <property type="entry name" value="Thrombospondin type-1 (TSP1) repeat"/>
    <property type="match status" value="3"/>
</dbReference>
<dbReference type="FunFam" id="2.20.100.10:FF:000001">
    <property type="entry name" value="semaphorin-5A isoform X1"/>
    <property type="match status" value="1"/>
</dbReference>
<feature type="region of interest" description="Disordered" evidence="3">
    <location>
        <begin position="154"/>
        <end position="175"/>
    </location>
</feature>
<feature type="signal peptide" evidence="5">
    <location>
        <begin position="1"/>
        <end position="18"/>
    </location>
</feature>
<evidence type="ECO:0000256" key="4">
    <source>
        <dbReference type="SAM" id="Phobius"/>
    </source>
</evidence>
<reference evidence="7" key="1">
    <citation type="submission" date="2021-01" db="UniProtKB">
        <authorList>
            <consortium name="EnsemblMetazoa"/>
        </authorList>
    </citation>
    <scope>IDENTIFICATION</scope>
</reference>
<dbReference type="EnsemblMetazoa" id="CLYHEMT001519.1">
    <property type="protein sequence ID" value="CLYHEMP001519.1"/>
    <property type="gene ID" value="CLYHEMG001519"/>
</dbReference>
<keyword evidence="8" id="KW-1185">Reference proteome</keyword>
<feature type="chain" id="PRO_5029910472" description="Fibronectin type-III domain-containing protein" evidence="5">
    <location>
        <begin position="19"/>
        <end position="1629"/>
    </location>
</feature>
<evidence type="ECO:0000256" key="5">
    <source>
        <dbReference type="SAM" id="SignalP"/>
    </source>
</evidence>
<feature type="domain" description="Fibronectin type-III" evidence="6">
    <location>
        <begin position="962"/>
        <end position="1060"/>
    </location>
</feature>
<dbReference type="CDD" id="cd00063">
    <property type="entry name" value="FN3"/>
    <property type="match status" value="3"/>
</dbReference>
<dbReference type="Gene3D" id="2.60.40.10">
    <property type="entry name" value="Immunoglobulins"/>
    <property type="match status" value="3"/>
</dbReference>
<dbReference type="PROSITE" id="PS50092">
    <property type="entry name" value="TSP1"/>
    <property type="match status" value="3"/>
</dbReference>
<dbReference type="Pfam" id="PF00041">
    <property type="entry name" value="fn3"/>
    <property type="match status" value="3"/>
</dbReference>
<keyword evidence="1" id="KW-0677">Repeat</keyword>
<dbReference type="Pfam" id="PF07885">
    <property type="entry name" value="Ion_trans_2"/>
    <property type="match status" value="1"/>
</dbReference>
<evidence type="ECO:0000259" key="6">
    <source>
        <dbReference type="PROSITE" id="PS50853"/>
    </source>
</evidence>
<evidence type="ECO:0000256" key="3">
    <source>
        <dbReference type="SAM" id="MobiDB-lite"/>
    </source>
</evidence>
<keyword evidence="5" id="KW-0732">Signal</keyword>
<accession>A0A7M5TT97</accession>
<protein>
    <recommendedName>
        <fullName evidence="6">Fibronectin type-III domain-containing protein</fullName>
    </recommendedName>
</protein>
<evidence type="ECO:0000256" key="1">
    <source>
        <dbReference type="ARBA" id="ARBA00022737"/>
    </source>
</evidence>
<dbReference type="InterPro" id="IPR036116">
    <property type="entry name" value="FN3_sf"/>
</dbReference>
<feature type="transmembrane region" description="Helical" evidence="4">
    <location>
        <begin position="1425"/>
        <end position="1447"/>
    </location>
</feature>
<evidence type="ECO:0000313" key="8">
    <source>
        <dbReference type="Proteomes" id="UP000594262"/>
    </source>
</evidence>
<feature type="transmembrane region" description="Helical" evidence="4">
    <location>
        <begin position="1256"/>
        <end position="1277"/>
    </location>
</feature>
<keyword evidence="4" id="KW-0472">Membrane</keyword>
<proteinExistence type="predicted"/>
<dbReference type="Gene3D" id="1.10.287.70">
    <property type="match status" value="1"/>
</dbReference>
<feature type="compositionally biased region" description="Low complexity" evidence="3">
    <location>
        <begin position="154"/>
        <end position="174"/>
    </location>
</feature>
<dbReference type="PANTHER" id="PTHR46957">
    <property type="entry name" value="CYTOKINE RECEPTOR"/>
    <property type="match status" value="1"/>
</dbReference>
<dbReference type="SMART" id="SM00209">
    <property type="entry name" value="TSP1"/>
    <property type="match status" value="3"/>
</dbReference>
<dbReference type="SUPFAM" id="SSF82895">
    <property type="entry name" value="TSP-1 type 1 repeat"/>
    <property type="match status" value="3"/>
</dbReference>
<dbReference type="FunFam" id="2.60.40.10:FF:000028">
    <property type="entry name" value="Neuronal cell adhesion molecule"/>
    <property type="match status" value="1"/>
</dbReference>
<dbReference type="Proteomes" id="UP000594262">
    <property type="component" value="Unplaced"/>
</dbReference>
<dbReference type="InterPro" id="IPR013099">
    <property type="entry name" value="K_chnl_dom"/>
</dbReference>
<dbReference type="Pfam" id="PF00090">
    <property type="entry name" value="TSP_1"/>
    <property type="match status" value="3"/>
</dbReference>
<evidence type="ECO:0000313" key="7">
    <source>
        <dbReference type="EnsemblMetazoa" id="CLYHEMP001519.1"/>
    </source>
</evidence>
<sequence length="1629" mass="183061">MNTFSFIISFFVISSTQLDCTLVLKNQRLYFLINGNRYILYPTDQSDNSRIKVEIESTLLTTPRAREATFLPDGKIEFDFEFSSYCIGLDDNVFVIKQNPSSCSSFTVDEYKLKVLSGNKYTCTDTESFDFRRIPSGSCPYSFFHESIVASTSSSSAPSPQQSSTSLLPSSSSPDEMLTITPVADILQSTRYNLPPSTEVINPTRSTPTPLQDQATTITSSIPIAGDLESTLPIVPSLKDDVVQVMTSSATAHHNIDTLVEPIEPTFSQLTQNSVSSSTESSGSFTNVASATLSIDKATLSPSPSTKNIQSSSSSASSFKPGFYAIYSDWITARCPIKCKRAQSKRFRKCGIDIEWFDEHNSTICYDNKDLEMDIDCLDLNGCTGTRNYLANEGSSCQNFCTSKGMQCTNPIQTGNLPDVFDDVILNYQIDQTHTKWQKEYAPYCLNSTCVEYIDVPAVVNCSVQPPQGYRRLCYCQEKVDIGFGDWSPWSQCSASCSGTRKRTRQCYDYCQGDDEEIKKCGARRCPVHGGFSNWSHWTRCDRTCGGGHRNKTRQCNQPLPRFRGNGCVGSKIVAERCNVHFCPVDAFWSGWTSWSGCDKPCNNGSFVRTRYCNKALYGGKEYCSPHNVSPNGRMAEERRSCNEFPCTETFATLELKFDGVFTKSLSNRSSQDFKKLEELLLKEFNETFTNAFGSSSIKKMVLNNVRNGSIIANTTLTFSSFDSFQFIIIQDSIEIENSIGKLDLTAASASGLQTMYNIGPEVPIYPPTNISIQSLDSSTLLVTWEKPFTSSNYTITGYIVFFRSTFSSSVDYSKYATNHTMASLTGLSAGTEYIVRILSYTKDGNGVASKSITYRTDELIPDSAPTDLQTVGFDSNSILLEWKGLPREGWNGRPIGYRINTFIDDNLIKNESSDFMQTFHLIENLVPSSRYSFEVCAFNSKGKGPCDRTMGSTLHSKPTRGPPNFKALINRTHDSLMLHWQPPPVETIHGDFLSYTLTWFLQSPPDGKRNSISLHPSLTSYHVTGLQPNIMYRLVIQAVNQYGEGVSSEIIEKTCACPEKVSTSYYLLSPYVTQSKHSAAGIFLDILKQMIPSICGQCQRSNGVLNTVIDEKHNGRNAFAQKSSELQAVQEIDEYTDLTFPIIGTKYLDVFMDYPFISIIQHPGVVLIARDKLWNEIINEMIFAILDVWPLVVLNNLIMLVAGFIVWLLDGRIVRKGDFSNKVLQGLQEGWYWAFITQGTHGYGDFKPTQFISRLAAVFYIFIALVMSSLMVGSIVTSITTIEDASNVKIYGTKIGAINGSFEERVGLLRNGKMNQDGVYFTTDQLRDVLLAREVEGILVDAYTAGSRSQLFERPELRAVNVYKYLRSYGFVMSGNLVNLAVESRDWVSANQQEILRLVQESTVRMEASEAKPIKSIFSADSEAYQLSIMVLLLCLVVATIVGVVYQCWKNKRKRRVSALRSKTKRTMWKIQYDARVARIEESNEIIKNFYDQFTENVCNLEEEHAKRLVQYYERERGRCDVANMKPLLRLKRRLFRSTKDRKRARSFIYWENEGFEDCSLPSPKLRMSVRQRGHPSIQVTNEEDRTWVVPFGDDGQSRFSDDDVDSNEGSSARSVDGKISINSLTIE</sequence>
<dbReference type="OrthoDB" id="6020478at2759"/>
<dbReference type="InterPro" id="IPR036383">
    <property type="entry name" value="TSP1_rpt_sf"/>
</dbReference>
<dbReference type="RefSeq" id="XP_066913418.1">
    <property type="nucleotide sequence ID" value="XM_067057317.1"/>
</dbReference>
<dbReference type="InterPro" id="IPR050713">
    <property type="entry name" value="RTP_Phos/Ushers"/>
</dbReference>
<feature type="region of interest" description="Disordered" evidence="3">
    <location>
        <begin position="1595"/>
        <end position="1616"/>
    </location>
</feature>